<dbReference type="Pfam" id="PF13954">
    <property type="entry name" value="PapC_N"/>
    <property type="match status" value="1"/>
</dbReference>
<dbReference type="InterPro" id="IPR043142">
    <property type="entry name" value="PapC-like_C_sf"/>
</dbReference>
<evidence type="ECO:0000256" key="11">
    <source>
        <dbReference type="SAM" id="SignalP"/>
    </source>
</evidence>
<dbReference type="GO" id="GO:0009297">
    <property type="term" value="P:pilus assembly"/>
    <property type="evidence" value="ECO:0007669"/>
    <property type="project" value="InterPro"/>
</dbReference>
<dbReference type="Gene3D" id="2.60.40.3110">
    <property type="match status" value="1"/>
</dbReference>
<dbReference type="Proteomes" id="UP000449004">
    <property type="component" value="Unassembled WGS sequence"/>
</dbReference>
<dbReference type="RefSeq" id="WP_152154281.1">
    <property type="nucleotide sequence ID" value="NZ_WELC01000028.1"/>
</dbReference>
<dbReference type="Pfam" id="PF00577">
    <property type="entry name" value="Usher"/>
    <property type="match status" value="1"/>
</dbReference>
<keyword evidence="3 9" id="KW-0813">Transport</keyword>
<comment type="subcellular location">
    <subcellularLocation>
        <location evidence="1 9">Cell outer membrane</location>
        <topology evidence="1 9">Multi-pass membrane protein</topology>
    </subcellularLocation>
</comment>
<evidence type="ECO:0000256" key="1">
    <source>
        <dbReference type="ARBA" id="ARBA00004571"/>
    </source>
</evidence>
<evidence type="ECO:0000313" key="14">
    <source>
        <dbReference type="Proteomes" id="UP000449004"/>
    </source>
</evidence>
<proteinExistence type="inferred from homology"/>
<feature type="region of interest" description="Disordered" evidence="10">
    <location>
        <begin position="828"/>
        <end position="852"/>
    </location>
</feature>
<keyword evidence="4" id="KW-1134">Transmembrane beta strand</keyword>
<evidence type="ECO:0000256" key="7">
    <source>
        <dbReference type="ARBA" id="ARBA00023136"/>
    </source>
</evidence>
<feature type="chain" id="PRO_5031512375" evidence="11">
    <location>
        <begin position="38"/>
        <end position="876"/>
    </location>
</feature>
<dbReference type="InterPro" id="IPR018030">
    <property type="entry name" value="Fimbrial_membr_usher_CS"/>
</dbReference>
<keyword evidence="5 9" id="KW-0812">Transmembrane</keyword>
<dbReference type="InterPro" id="IPR042186">
    <property type="entry name" value="FimD_plug_dom"/>
</dbReference>
<keyword evidence="6 11" id="KW-0732">Signal</keyword>
<evidence type="ECO:0000256" key="5">
    <source>
        <dbReference type="ARBA" id="ARBA00022692"/>
    </source>
</evidence>
<dbReference type="Gene3D" id="2.60.40.2070">
    <property type="match status" value="1"/>
</dbReference>
<dbReference type="FunFam" id="2.60.40.3110:FF:000001">
    <property type="entry name" value="Putative fimbrial outer membrane usher"/>
    <property type="match status" value="1"/>
</dbReference>
<dbReference type="PROSITE" id="PS01151">
    <property type="entry name" value="FIMBRIAL_USHER"/>
    <property type="match status" value="1"/>
</dbReference>
<dbReference type="InterPro" id="IPR000015">
    <property type="entry name" value="Fimb_usher"/>
</dbReference>
<dbReference type="AlphaFoldDB" id="A0A7V7YD76"/>
<evidence type="ECO:0000256" key="4">
    <source>
        <dbReference type="ARBA" id="ARBA00022452"/>
    </source>
</evidence>
<evidence type="ECO:0000256" key="6">
    <source>
        <dbReference type="ARBA" id="ARBA00022729"/>
    </source>
</evidence>
<evidence type="ECO:0000256" key="9">
    <source>
        <dbReference type="RuleBase" id="RU003884"/>
    </source>
</evidence>
<feature type="signal peptide" evidence="11">
    <location>
        <begin position="1"/>
        <end position="37"/>
    </location>
</feature>
<dbReference type="GO" id="GO:0015473">
    <property type="term" value="F:fimbrial usher porin activity"/>
    <property type="evidence" value="ECO:0007669"/>
    <property type="project" value="InterPro"/>
</dbReference>
<evidence type="ECO:0000259" key="12">
    <source>
        <dbReference type="Pfam" id="PF13954"/>
    </source>
</evidence>
<keyword evidence="7 9" id="KW-0472">Membrane</keyword>
<dbReference type="InterPro" id="IPR025885">
    <property type="entry name" value="PapC_N"/>
</dbReference>
<dbReference type="InterPro" id="IPR037224">
    <property type="entry name" value="PapC_N_sf"/>
</dbReference>
<dbReference type="PANTHER" id="PTHR30451">
    <property type="entry name" value="OUTER MEMBRANE USHER PROTEIN"/>
    <property type="match status" value="1"/>
</dbReference>
<reference evidence="13 14" key="1">
    <citation type="submission" date="2019-10" db="EMBL/GenBank/DDBJ databases">
        <title>Halotolerant bacteria associated to Saharan-endemic halophytes Stipa tenacissima L. and Atriplex halimus L mitigate salt stress and promote growth of tomato plants.</title>
        <authorList>
            <person name="Dif G."/>
        </authorList>
    </citation>
    <scope>NUCLEOTIDE SEQUENCE [LARGE SCALE GENOMIC DNA]</scope>
    <source>
        <strain evidence="13 14">IS26</strain>
    </source>
</reference>
<dbReference type="GO" id="GO:0009279">
    <property type="term" value="C:cell outer membrane"/>
    <property type="evidence" value="ECO:0007669"/>
    <property type="project" value="UniProtKB-SubCell"/>
</dbReference>
<keyword evidence="9" id="KW-1029">Fimbrium biogenesis</keyword>
<dbReference type="PANTHER" id="PTHR30451:SF5">
    <property type="entry name" value="SLR0019 PROTEIN"/>
    <property type="match status" value="1"/>
</dbReference>
<dbReference type="EMBL" id="WELC01000028">
    <property type="protein sequence ID" value="KAB7628583.1"/>
    <property type="molecule type" value="Genomic_DNA"/>
</dbReference>
<gene>
    <name evidence="13" type="ORF">F9K92_16910</name>
</gene>
<organism evidence="13 14">
    <name type="scientific">Stenotrophomonas rhizophila</name>
    <dbReference type="NCBI Taxonomy" id="216778"/>
    <lineage>
        <taxon>Bacteria</taxon>
        <taxon>Pseudomonadati</taxon>
        <taxon>Pseudomonadota</taxon>
        <taxon>Gammaproteobacteria</taxon>
        <taxon>Lysobacterales</taxon>
        <taxon>Lysobacteraceae</taxon>
        <taxon>Stenotrophomonas</taxon>
    </lineage>
</organism>
<comment type="similarity">
    <text evidence="2 9">Belongs to the fimbrial export usher family.</text>
</comment>
<evidence type="ECO:0000256" key="10">
    <source>
        <dbReference type="SAM" id="MobiDB-lite"/>
    </source>
</evidence>
<accession>A0A7V7YD76</accession>
<feature type="domain" description="PapC N-terminal" evidence="12">
    <location>
        <begin position="48"/>
        <end position="187"/>
    </location>
</feature>
<name>A0A7V7YD76_9GAMM</name>
<evidence type="ECO:0000256" key="3">
    <source>
        <dbReference type="ARBA" id="ARBA00022448"/>
    </source>
</evidence>
<comment type="caution">
    <text evidence="13">The sequence shown here is derived from an EMBL/GenBank/DDBJ whole genome shotgun (WGS) entry which is preliminary data.</text>
</comment>
<dbReference type="Gene3D" id="2.60.40.2610">
    <property type="entry name" value="Outer membrane usher protein FimD, plug domain"/>
    <property type="match status" value="1"/>
</dbReference>
<evidence type="ECO:0000313" key="13">
    <source>
        <dbReference type="EMBL" id="KAB7628583.1"/>
    </source>
</evidence>
<protein>
    <submittedName>
        <fullName evidence="13">Fimbria/pilus outer membrane usher protein</fullName>
    </submittedName>
</protein>
<dbReference type="Gene3D" id="3.10.20.410">
    <property type="match status" value="1"/>
</dbReference>
<sequence>MSPSLSHRAPHRQRRGGARVSTLAAALAGCWHGLAMASGNGAPVELAFNADFLMDGASDADLERFRHGNPVEAGEYDLDVHLNDSFLGRHGITFHPGADPLRAEACLPRTLLEDGGVKAEHLQQDVRGCVPLVGRVEHAQAHFDTHALRLNLSVPQQALETQARGTVNPGQWDPGVTVGMLDYDFNAQRNDSGVAAYAGLSFGFNHGPWRLRHRGTWRRHEGDSGYQAGHTYLQRDVVRWRSQLLVGQSMTTGELFDSIAFTGAQLSSDEQMLPDALRGYAPLIRGMARSAATVTVRQSGYVIHEIRVAAGPFLIDDLYPSNYGGDLDVVVTEADGSEQRFSVNFAAVPQALRQGAWRYSLAGGRRRTSGEHDGLSDPVFFQGTWGRGMNNWLTLLAGTQATQGYHAALAGAAINTSIGAFGADLTHSQVTLNGHGVRRGNSVRVNYQRHMASTGTNIGLATYRYSSGDFVTLEEAMQWRAKPGDASGQAILQRAKRRIQLDFSQQLGTRSSAFVRASHVSYWGAAQAQTDYQIGLQSRWRRVSWSLSAMRVRSSTGRRDDQFQAQFEVPLGGTERPASVSLSLAQQQGGTSQYVNVSGRAPGSLPVDYGAGLSRSPDGSKSANLSAQLQTPLARVSAGYMYSEHDQRITAGASGAVVWHPGGLNLGPSLGNTFGIVRVDGGKGARVGINGARVGRNGYALLPGLSPYRWNEVTIASDGLSLDLTLLQNSRRVAPTAGAAVALSFETQQRHAAFAYVTHPDGSALTHFGSQVYDSEGAVVGVVGQGGIVHLHAPINGWLTVGTGTTVHCVMQFSQAEVRRERGQRWAESVCQDSATTAGDDHQPPAAPAPPVTPLIEQAASAADLTVPLITSTGYP</sequence>
<keyword evidence="8 9" id="KW-0998">Cell outer membrane</keyword>
<evidence type="ECO:0000256" key="8">
    <source>
        <dbReference type="ARBA" id="ARBA00023237"/>
    </source>
</evidence>
<evidence type="ECO:0000256" key="2">
    <source>
        <dbReference type="ARBA" id="ARBA00008064"/>
    </source>
</evidence>
<dbReference type="SUPFAM" id="SSF141729">
    <property type="entry name" value="FimD N-terminal domain-like"/>
    <property type="match status" value="1"/>
</dbReference>